<protein>
    <submittedName>
        <fullName evidence="3">VOC family protein</fullName>
    </submittedName>
</protein>
<dbReference type="Proteomes" id="UP000260680">
    <property type="component" value="Unassembled WGS sequence"/>
</dbReference>
<dbReference type="AlphaFoldDB" id="A0A3E2NDP1"/>
<dbReference type="InterPro" id="IPR037523">
    <property type="entry name" value="VOC_core"/>
</dbReference>
<dbReference type="RefSeq" id="WP_117416818.1">
    <property type="nucleotide sequence ID" value="NZ_BRPJ01000073.1"/>
</dbReference>
<proteinExistence type="predicted"/>
<dbReference type="InterPro" id="IPR029068">
    <property type="entry name" value="Glyas_Bleomycin-R_OHBP_Dase"/>
</dbReference>
<evidence type="ECO:0000259" key="1">
    <source>
        <dbReference type="PROSITE" id="PS51819"/>
    </source>
</evidence>
<keyword evidence="5" id="KW-1185">Reference proteome</keyword>
<accession>A0A3E2NDP1</accession>
<dbReference type="Proteomes" id="UP001419084">
    <property type="component" value="Unassembled WGS sequence"/>
</dbReference>
<evidence type="ECO:0000313" key="5">
    <source>
        <dbReference type="Proteomes" id="UP001419084"/>
    </source>
</evidence>
<sequence length="131" mass="14940">MAKIFKNVDCIELYVSDLNEGIQYYCDGMGLKLLWRNEDMVGLGMENDITEIVLQRQRKQVLVDIKVESVDESIEIIKEAGGTVEYGPFDVPIGRCAVILDKWDNKYVILDMTKGRYVTDEDGNVTGIRKE</sequence>
<dbReference type="CDD" id="cd06587">
    <property type="entry name" value="VOC"/>
    <property type="match status" value="1"/>
</dbReference>
<dbReference type="Pfam" id="PF00903">
    <property type="entry name" value="Glyoxalase"/>
    <property type="match status" value="1"/>
</dbReference>
<evidence type="ECO:0000313" key="4">
    <source>
        <dbReference type="Proteomes" id="UP000260680"/>
    </source>
</evidence>
<comment type="caution">
    <text evidence="3">The sequence shown here is derived from an EMBL/GenBank/DDBJ whole genome shotgun (WGS) entry which is preliminary data.</text>
</comment>
<dbReference type="InterPro" id="IPR004360">
    <property type="entry name" value="Glyas_Fos-R_dOase_dom"/>
</dbReference>
<dbReference type="EMBL" id="QOHO01000027">
    <property type="protein sequence ID" value="RFZ79138.1"/>
    <property type="molecule type" value="Genomic_DNA"/>
</dbReference>
<reference evidence="2 5" key="2">
    <citation type="journal article" date="2024" name="Int. J. Syst. Evol. Microbiol.">
        <title>Lacrimispora brassicae sp. nov. isolated from fermented cabbage, and proposal of Clostridium indicum Gundawar et al. 2019 and Clostridium methoxybenzovorans Mechichi et al. 1999 as heterotypic synonyms of Lacrimispora amygdalina (Parshina et al. 2003) Haas and Blanchard 2020 and Lacrimispora indolis (McClung and McCoy 1957) Haas and Blanchard 2020, respectively.</title>
        <authorList>
            <person name="Kobayashi H."/>
            <person name="Tanizawa Y."/>
            <person name="Sakamoto M."/>
            <person name="Ohkuma M."/>
            <person name="Tohno M."/>
        </authorList>
    </citation>
    <scope>NUCLEOTIDE SEQUENCE [LARGE SCALE GENOMIC DNA]</scope>
    <source>
        <strain evidence="2 5">DSM 12857</strain>
    </source>
</reference>
<gene>
    <name evidence="3" type="ORF">DS742_09770</name>
    <name evidence="2" type="ORF">LAD12857_33620</name>
</gene>
<dbReference type="PROSITE" id="PS51819">
    <property type="entry name" value="VOC"/>
    <property type="match status" value="1"/>
</dbReference>
<reference evidence="3 4" key="1">
    <citation type="submission" date="2018-07" db="EMBL/GenBank/DDBJ databases">
        <title>New species, Clostridium PI-S10-A1B.</title>
        <authorList>
            <person name="Krishna G."/>
            <person name="Summeta K."/>
            <person name="Shikha S."/>
            <person name="Prabhu P.B."/>
            <person name="Suresh K."/>
        </authorList>
    </citation>
    <scope>NUCLEOTIDE SEQUENCE [LARGE SCALE GENOMIC DNA]</scope>
    <source>
        <strain evidence="3 4">PI-S10-A1B</strain>
    </source>
</reference>
<feature type="domain" description="VOC" evidence="1">
    <location>
        <begin position="7"/>
        <end position="131"/>
    </location>
</feature>
<name>A0A3E2NDP1_9FIRM</name>
<dbReference type="OrthoDB" id="5119162at2"/>
<evidence type="ECO:0000313" key="3">
    <source>
        <dbReference type="EMBL" id="RFZ79138.1"/>
    </source>
</evidence>
<dbReference type="Gene3D" id="3.10.180.10">
    <property type="entry name" value="2,3-Dihydroxybiphenyl 1,2-Dioxygenase, domain 1"/>
    <property type="match status" value="1"/>
</dbReference>
<organism evidence="3 4">
    <name type="scientific">Lacrimispora amygdalina</name>
    <dbReference type="NCBI Taxonomy" id="253257"/>
    <lineage>
        <taxon>Bacteria</taxon>
        <taxon>Bacillati</taxon>
        <taxon>Bacillota</taxon>
        <taxon>Clostridia</taxon>
        <taxon>Lachnospirales</taxon>
        <taxon>Lachnospiraceae</taxon>
        <taxon>Lacrimispora</taxon>
    </lineage>
</organism>
<dbReference type="EMBL" id="BRPJ01000073">
    <property type="protein sequence ID" value="GLB31439.1"/>
    <property type="molecule type" value="Genomic_DNA"/>
</dbReference>
<evidence type="ECO:0000313" key="2">
    <source>
        <dbReference type="EMBL" id="GLB31439.1"/>
    </source>
</evidence>
<dbReference type="SUPFAM" id="SSF54593">
    <property type="entry name" value="Glyoxalase/Bleomycin resistance protein/Dihydroxybiphenyl dioxygenase"/>
    <property type="match status" value="1"/>
</dbReference>